<feature type="compositionally biased region" description="Basic and acidic residues" evidence="4">
    <location>
        <begin position="156"/>
        <end position="167"/>
    </location>
</feature>
<dbReference type="SUPFAM" id="SSF56519">
    <property type="entry name" value="Penicillin binding protein dimerisation domain"/>
    <property type="match status" value="1"/>
</dbReference>
<dbReference type="PANTHER" id="PTHR30627:SF1">
    <property type="entry name" value="PEPTIDOGLYCAN D,D-TRANSPEPTIDASE FTSI"/>
    <property type="match status" value="1"/>
</dbReference>
<proteinExistence type="predicted"/>
<keyword evidence="2" id="KW-0645">Protease</keyword>
<dbReference type="GO" id="GO:0005886">
    <property type="term" value="C:plasma membrane"/>
    <property type="evidence" value="ECO:0007669"/>
    <property type="project" value="TreeGrafter"/>
</dbReference>
<dbReference type="Gene3D" id="3.90.1310.10">
    <property type="entry name" value="Penicillin-binding protein 2a (Domain 2)"/>
    <property type="match status" value="1"/>
</dbReference>
<dbReference type="Pfam" id="PF00905">
    <property type="entry name" value="Transpeptidase"/>
    <property type="match status" value="1"/>
</dbReference>
<dbReference type="GO" id="GO:0071555">
    <property type="term" value="P:cell wall organization"/>
    <property type="evidence" value="ECO:0007669"/>
    <property type="project" value="TreeGrafter"/>
</dbReference>
<protein>
    <submittedName>
        <fullName evidence="7">Penicillin-binding protein 2</fullName>
    </submittedName>
</protein>
<name>A0A8F9TTN5_9BACT</name>
<dbReference type="Pfam" id="PF03717">
    <property type="entry name" value="PBP_dimer"/>
    <property type="match status" value="1"/>
</dbReference>
<feature type="region of interest" description="Disordered" evidence="4">
    <location>
        <begin position="145"/>
        <end position="167"/>
    </location>
</feature>
<evidence type="ECO:0000313" key="8">
    <source>
        <dbReference type="Proteomes" id="UP000825051"/>
    </source>
</evidence>
<keyword evidence="2" id="KW-0378">Hydrolase</keyword>
<dbReference type="InterPro" id="IPR036138">
    <property type="entry name" value="PBP_dimer_sf"/>
</dbReference>
<dbReference type="PANTHER" id="PTHR30627">
    <property type="entry name" value="PEPTIDOGLYCAN D,D-TRANSPEPTIDASE"/>
    <property type="match status" value="1"/>
</dbReference>
<dbReference type="Gene3D" id="3.30.450.330">
    <property type="match status" value="1"/>
</dbReference>
<feature type="domain" description="Penicillin-binding protein dimerisation" evidence="6">
    <location>
        <begin position="55"/>
        <end position="254"/>
    </location>
</feature>
<keyword evidence="3" id="KW-0472">Membrane</keyword>
<accession>A0A8F9TTN5</accession>
<dbReference type="GO" id="GO:0008658">
    <property type="term" value="F:penicillin binding"/>
    <property type="evidence" value="ECO:0007669"/>
    <property type="project" value="InterPro"/>
</dbReference>
<keyword evidence="2" id="KW-0121">Carboxypeptidase</keyword>
<dbReference type="Gene3D" id="3.40.710.10">
    <property type="entry name" value="DD-peptidase/beta-lactamase superfamily"/>
    <property type="match status" value="1"/>
</dbReference>
<evidence type="ECO:0000313" key="7">
    <source>
        <dbReference type="EMBL" id="QYM78088.1"/>
    </source>
</evidence>
<organism evidence="7 8">
    <name type="scientific">Horticoccus luteus</name>
    <dbReference type="NCBI Taxonomy" id="2862869"/>
    <lineage>
        <taxon>Bacteria</taxon>
        <taxon>Pseudomonadati</taxon>
        <taxon>Verrucomicrobiota</taxon>
        <taxon>Opitutia</taxon>
        <taxon>Opitutales</taxon>
        <taxon>Opitutaceae</taxon>
        <taxon>Horticoccus</taxon>
    </lineage>
</organism>
<dbReference type="EMBL" id="CP080507">
    <property type="protein sequence ID" value="QYM78088.1"/>
    <property type="molecule type" value="Genomic_DNA"/>
</dbReference>
<keyword evidence="8" id="KW-1185">Reference proteome</keyword>
<dbReference type="AlphaFoldDB" id="A0A8F9TTN5"/>
<dbReference type="InterPro" id="IPR001460">
    <property type="entry name" value="PCN-bd_Tpept"/>
</dbReference>
<gene>
    <name evidence="7" type="ORF">K0B96_12300</name>
</gene>
<dbReference type="InterPro" id="IPR050515">
    <property type="entry name" value="Beta-lactam/transpept"/>
</dbReference>
<evidence type="ECO:0000256" key="3">
    <source>
        <dbReference type="ARBA" id="ARBA00023136"/>
    </source>
</evidence>
<evidence type="ECO:0000256" key="1">
    <source>
        <dbReference type="ARBA" id="ARBA00004370"/>
    </source>
</evidence>
<evidence type="ECO:0000259" key="6">
    <source>
        <dbReference type="Pfam" id="PF03717"/>
    </source>
</evidence>
<comment type="subcellular location">
    <subcellularLocation>
        <location evidence="1">Membrane</location>
    </subcellularLocation>
</comment>
<evidence type="ECO:0000259" key="5">
    <source>
        <dbReference type="Pfam" id="PF00905"/>
    </source>
</evidence>
<reference evidence="7" key="1">
    <citation type="submission" date="2021-08" db="EMBL/GenBank/DDBJ databases">
        <title>Genome of a novel bacterium of the phylum Verrucomicrobia, Oleiharenicola sp. KSB-15.</title>
        <authorList>
            <person name="Chung J.-H."/>
            <person name="Ahn J.-H."/>
            <person name="Yoon Y."/>
            <person name="Kim D.-Y."/>
            <person name="An S.-H."/>
            <person name="Park I."/>
            <person name="Yeon J."/>
        </authorList>
    </citation>
    <scope>NUCLEOTIDE SEQUENCE</scope>
    <source>
        <strain evidence="7">KSB-15</strain>
    </source>
</reference>
<sequence>MSRGFASNYRLGLLALGLVACFGGLGARLVYLHVIDRDELVRYVDKARRQIIVEHARRGDILDARGNKLATSVSLIILGVDPQSLRPEDESKWPELARLLNRPLGELETIFRTKTRAASTIPASAKTDPKTGAVVFNIMPRPAGAAAADEDDSDTADTKVDAVDDENGDRPVRWAKLTEGVDETTYDKITALGIKGVYGNRVYRRAYPQNALAAHVIGFVSKAGEPVTGIERYADFYLRGQDGWRETEKDGLRRELAQFSTRDVPPADGFSVTLSIDSVVQHIAEEEINHIVAAFRPKKATIIVSDPQTGFILAMANYPTFNLNEYNELSKDEQGAMRNIAVADILEPGSTFKIVAMSGVLNENLVRMTDHFDCSIDQIEYKGKMRRLPREAHHFDHPLALPEIIWRSSNRGAAQLAMKLGDERFYDYARAFGFGEDTGFPVGGEVPGIIAPPSKWDGLTITRMPMGQSVAATPLQIHMAMGVIASGGLLMKPQVIQKIADAHGQVVYDYGAFSRRRVISQNTARTVARMLEGVTMKEGTAPEAAIAHFEVAGKTGTAQRIIDGRYSNTYYDGSFVGFFPASHPQIEISVIVYDGRPPNGLKAYGTVVAAPSFKHIGEQLIQYRNIRPPVEPARNALVMQGDRP</sequence>
<dbReference type="InterPro" id="IPR012338">
    <property type="entry name" value="Beta-lactam/transpept-like"/>
</dbReference>
<feature type="domain" description="Penicillin-binding protein transpeptidase" evidence="5">
    <location>
        <begin position="301"/>
        <end position="616"/>
    </location>
</feature>
<evidence type="ECO:0000256" key="2">
    <source>
        <dbReference type="ARBA" id="ARBA00022645"/>
    </source>
</evidence>
<dbReference type="KEGG" id="ole:K0B96_12300"/>
<evidence type="ECO:0000256" key="4">
    <source>
        <dbReference type="SAM" id="MobiDB-lite"/>
    </source>
</evidence>
<dbReference type="SUPFAM" id="SSF56601">
    <property type="entry name" value="beta-lactamase/transpeptidase-like"/>
    <property type="match status" value="1"/>
</dbReference>
<dbReference type="GO" id="GO:0004180">
    <property type="term" value="F:carboxypeptidase activity"/>
    <property type="evidence" value="ECO:0007669"/>
    <property type="project" value="UniProtKB-KW"/>
</dbReference>
<dbReference type="InterPro" id="IPR005311">
    <property type="entry name" value="PBP_dimer"/>
</dbReference>
<dbReference type="RefSeq" id="WP_220161192.1">
    <property type="nucleotide sequence ID" value="NZ_CP080507.1"/>
</dbReference>
<dbReference type="PROSITE" id="PS51257">
    <property type="entry name" value="PROKAR_LIPOPROTEIN"/>
    <property type="match status" value="1"/>
</dbReference>
<dbReference type="Proteomes" id="UP000825051">
    <property type="component" value="Chromosome"/>
</dbReference>